<protein>
    <submittedName>
        <fullName evidence="2">Uncharacterized protein</fullName>
    </submittedName>
</protein>
<dbReference type="Proteomes" id="UP000054937">
    <property type="component" value="Unassembled WGS sequence"/>
</dbReference>
<dbReference type="InParanoid" id="A0A0V0QQS6"/>
<sequence>MLEFRKKEVEFQEKNSENLSLQRQQLEIKAKQNLYDKQKVKALKLISNEMKRQEVEIIQQIKNVQIVQDSYEIFKQNSDQMNQQDEDYYELIEQIIETQQQIDQFDLSDQK</sequence>
<keyword evidence="1" id="KW-0175">Coiled coil</keyword>
<keyword evidence="3" id="KW-1185">Reference proteome</keyword>
<evidence type="ECO:0000313" key="3">
    <source>
        <dbReference type="Proteomes" id="UP000054937"/>
    </source>
</evidence>
<name>A0A0V0QQS6_PSEPJ</name>
<comment type="caution">
    <text evidence="2">The sequence shown here is derived from an EMBL/GenBank/DDBJ whole genome shotgun (WGS) entry which is preliminary data.</text>
</comment>
<proteinExistence type="predicted"/>
<evidence type="ECO:0000313" key="2">
    <source>
        <dbReference type="EMBL" id="KRX04670.1"/>
    </source>
</evidence>
<dbReference type="AlphaFoldDB" id="A0A0V0QQS6"/>
<reference evidence="2 3" key="1">
    <citation type="journal article" date="2015" name="Sci. Rep.">
        <title>Genome of the facultative scuticociliatosis pathogen Pseudocohnilembus persalinus provides insight into its virulence through horizontal gene transfer.</title>
        <authorList>
            <person name="Xiong J."/>
            <person name="Wang G."/>
            <person name="Cheng J."/>
            <person name="Tian M."/>
            <person name="Pan X."/>
            <person name="Warren A."/>
            <person name="Jiang C."/>
            <person name="Yuan D."/>
            <person name="Miao W."/>
        </authorList>
    </citation>
    <scope>NUCLEOTIDE SEQUENCE [LARGE SCALE GENOMIC DNA]</scope>
    <source>
        <strain evidence="2">36N120E</strain>
    </source>
</reference>
<organism evidence="2 3">
    <name type="scientific">Pseudocohnilembus persalinus</name>
    <name type="common">Ciliate</name>
    <dbReference type="NCBI Taxonomy" id="266149"/>
    <lineage>
        <taxon>Eukaryota</taxon>
        <taxon>Sar</taxon>
        <taxon>Alveolata</taxon>
        <taxon>Ciliophora</taxon>
        <taxon>Intramacronucleata</taxon>
        <taxon>Oligohymenophorea</taxon>
        <taxon>Scuticociliatia</taxon>
        <taxon>Philasterida</taxon>
        <taxon>Pseudocohnilembidae</taxon>
        <taxon>Pseudocohnilembus</taxon>
    </lineage>
</organism>
<evidence type="ECO:0000256" key="1">
    <source>
        <dbReference type="SAM" id="Coils"/>
    </source>
</evidence>
<accession>A0A0V0QQS6</accession>
<dbReference type="EMBL" id="LDAU01000114">
    <property type="protein sequence ID" value="KRX04670.1"/>
    <property type="molecule type" value="Genomic_DNA"/>
</dbReference>
<gene>
    <name evidence="2" type="ORF">PPERSA_04485</name>
</gene>
<feature type="coiled-coil region" evidence="1">
    <location>
        <begin position="9"/>
        <end position="41"/>
    </location>
</feature>